<feature type="domain" description="Ketoreductase" evidence="4">
    <location>
        <begin position="368"/>
        <end position="544"/>
    </location>
</feature>
<dbReference type="GO" id="GO:0016020">
    <property type="term" value="C:membrane"/>
    <property type="evidence" value="ECO:0007669"/>
    <property type="project" value="TreeGrafter"/>
</dbReference>
<dbReference type="PROSITE" id="PS00061">
    <property type="entry name" value="ADH_SHORT"/>
    <property type="match status" value="1"/>
</dbReference>
<evidence type="ECO:0000259" key="4">
    <source>
        <dbReference type="SMART" id="SM00822"/>
    </source>
</evidence>
<dbReference type="Pfam" id="PF07993">
    <property type="entry name" value="NAD_binding_4"/>
    <property type="match status" value="1"/>
</dbReference>
<name>A0A848KUP9_9ACTN</name>
<dbReference type="PRINTS" id="PR00080">
    <property type="entry name" value="SDRFAMILY"/>
</dbReference>
<dbReference type="InterPro" id="IPR013120">
    <property type="entry name" value="FAR_NAD-bd"/>
</dbReference>
<keyword evidence="2" id="KW-0560">Oxidoreductase</keyword>
<dbReference type="InterPro" id="IPR020904">
    <property type="entry name" value="Sc_DH/Rdtase_CS"/>
</dbReference>
<dbReference type="EMBL" id="JABBNB010000009">
    <property type="protein sequence ID" value="NMO01747.1"/>
    <property type="molecule type" value="Genomic_DNA"/>
</dbReference>
<dbReference type="PANTHER" id="PTHR44196:SF1">
    <property type="entry name" value="DEHYDROGENASE_REDUCTASE SDR FAMILY MEMBER 7B"/>
    <property type="match status" value="1"/>
</dbReference>
<reference evidence="5 6" key="1">
    <citation type="submission" date="2020-04" db="EMBL/GenBank/DDBJ databases">
        <title>Gordonia sp. nov. TBRC 11910.</title>
        <authorList>
            <person name="Suriyachadkun C."/>
        </authorList>
    </citation>
    <scope>NUCLEOTIDE SEQUENCE [LARGE SCALE GENOMIC DNA]</scope>
    <source>
        <strain evidence="5 6">TBRC 11910</strain>
    </source>
</reference>
<proteinExistence type="inferred from homology"/>
<comment type="similarity">
    <text evidence="1">Belongs to the short-chain dehydrogenases/reductases (SDR) family.</text>
</comment>
<dbReference type="GO" id="GO:0016491">
    <property type="term" value="F:oxidoreductase activity"/>
    <property type="evidence" value="ECO:0007669"/>
    <property type="project" value="UniProtKB-KW"/>
</dbReference>
<evidence type="ECO:0000313" key="6">
    <source>
        <dbReference type="Proteomes" id="UP000550729"/>
    </source>
</evidence>
<feature type="compositionally biased region" description="Low complexity" evidence="3">
    <location>
        <begin position="630"/>
        <end position="640"/>
    </location>
</feature>
<dbReference type="InterPro" id="IPR057313">
    <property type="entry name" value="Maqu_2507-like"/>
</dbReference>
<dbReference type="SMART" id="SM00822">
    <property type="entry name" value="PKS_KR"/>
    <property type="match status" value="1"/>
</dbReference>
<keyword evidence="6" id="KW-1185">Reference proteome</keyword>
<dbReference type="PANTHER" id="PTHR44196">
    <property type="entry name" value="DEHYDROGENASE/REDUCTASE SDR FAMILY MEMBER 7B"/>
    <property type="match status" value="1"/>
</dbReference>
<evidence type="ECO:0000256" key="1">
    <source>
        <dbReference type="ARBA" id="ARBA00006484"/>
    </source>
</evidence>
<dbReference type="Proteomes" id="UP000550729">
    <property type="component" value="Unassembled WGS sequence"/>
</dbReference>
<dbReference type="SUPFAM" id="SSF51735">
    <property type="entry name" value="NAD(P)-binding Rossmann-fold domains"/>
    <property type="match status" value="2"/>
</dbReference>
<dbReference type="CDD" id="cd05263">
    <property type="entry name" value="MupV_like_SDR_e"/>
    <property type="match status" value="1"/>
</dbReference>
<dbReference type="NCBIfam" id="NF005539">
    <property type="entry name" value="PRK07201.1"/>
    <property type="match status" value="1"/>
</dbReference>
<dbReference type="InterPro" id="IPR057326">
    <property type="entry name" value="KR_dom"/>
</dbReference>
<protein>
    <submittedName>
        <fullName evidence="5">SDR family oxidoreductase</fullName>
    </submittedName>
</protein>
<evidence type="ECO:0000256" key="3">
    <source>
        <dbReference type="SAM" id="MobiDB-lite"/>
    </source>
</evidence>
<evidence type="ECO:0000256" key="2">
    <source>
        <dbReference type="ARBA" id="ARBA00023002"/>
    </source>
</evidence>
<dbReference type="CDD" id="cd05233">
    <property type="entry name" value="SDR_c"/>
    <property type="match status" value="1"/>
</dbReference>
<dbReference type="Pfam" id="PF00106">
    <property type="entry name" value="adh_short"/>
    <property type="match status" value="1"/>
</dbReference>
<sequence>MSNYLVTGGTGFLGRRVLPLLLTTAPDADIHVLVRASSADRLRRLAENWEGGDRIHPLVGDLTAPRLGVANPPSDVTDIIHLGAVYDMTATAEESERANVAGTTAVIELAQQLDATLHHISSVAVAGDHHGRYTEDDFDLGQNLPSPYHATKFMAEKLVRDTDGLRWRVYRPAIVVGDSTTGEMDKIDGPYYFFSVLEMASHLPSLLPTVIPDFGATNVVPVDYVAAALVQLVTTDGLDGRAFHLVNPKPQSTEEVFGALFAAAGAPKVVGAIPEPIVAQALRFSELPGVKVGRDLVLDQLGVPPEVIDHMSFESVFSSEKTQEALGADGPRVPRFGTYAKVLWQYWYDNLDPNMARRSNPAGALAGRRVVITGGSSGIGLATAHLAAKRGARVILIARKQAELDAAVAEVNAKSGIAFGYSCDITDPESVSATVKAILADHDHVDYLVNNAGRSIRRSVVASVDRMHDYERTMNVNYFGAVRLILELLPSMRERRFGHIVNISSIGVQTKVPRFSAYVASKAALDAFSDVISSELVDDGIGFTSIRMPLVRTPMIAPTTMYKSMPAYTPEEAAEVVVRALERRPTKIDTPVGTMAEALGVVAPHLKNLLLHQAYRLFPDSSAARGEESSGGSSKGGLKLPEVSLPSGAKRIVGLLPGIHW</sequence>
<dbReference type="RefSeq" id="WP_170194246.1">
    <property type="nucleotide sequence ID" value="NZ_JABBNB010000009.1"/>
</dbReference>
<dbReference type="PRINTS" id="PR00081">
    <property type="entry name" value="GDHRDH"/>
</dbReference>
<feature type="region of interest" description="Disordered" evidence="3">
    <location>
        <begin position="623"/>
        <end position="642"/>
    </location>
</feature>
<comment type="caution">
    <text evidence="5">The sequence shown here is derived from an EMBL/GenBank/DDBJ whole genome shotgun (WGS) entry which is preliminary data.</text>
</comment>
<dbReference type="AlphaFoldDB" id="A0A848KUP9"/>
<organism evidence="5 6">
    <name type="scientific">Gordonia asplenii</name>
    <dbReference type="NCBI Taxonomy" id="2725283"/>
    <lineage>
        <taxon>Bacteria</taxon>
        <taxon>Bacillati</taxon>
        <taxon>Actinomycetota</taxon>
        <taxon>Actinomycetes</taxon>
        <taxon>Mycobacteriales</taxon>
        <taxon>Gordoniaceae</taxon>
        <taxon>Gordonia</taxon>
    </lineage>
</organism>
<accession>A0A848KUP9</accession>
<dbReference type="Gene3D" id="3.40.50.720">
    <property type="entry name" value="NAD(P)-binding Rossmann-like Domain"/>
    <property type="match status" value="2"/>
</dbReference>
<dbReference type="InterPro" id="IPR002347">
    <property type="entry name" value="SDR_fam"/>
</dbReference>
<evidence type="ECO:0000313" key="5">
    <source>
        <dbReference type="EMBL" id="NMO01747.1"/>
    </source>
</evidence>
<gene>
    <name evidence="5" type="ORF">HH308_11025</name>
</gene>
<dbReference type="InterPro" id="IPR036291">
    <property type="entry name" value="NAD(P)-bd_dom_sf"/>
</dbReference>